<dbReference type="OrthoDB" id="9802417at2"/>
<dbReference type="AlphaFoldDB" id="A0A1Y3P246"/>
<comment type="caution">
    <text evidence="1">The sequence shown here is derived from an EMBL/GenBank/DDBJ whole genome shotgun (WGS) entry which is preliminary data.</text>
</comment>
<gene>
    <name evidence="1" type="ORF">AUC60_17415</name>
</gene>
<evidence type="ECO:0000313" key="1">
    <source>
        <dbReference type="EMBL" id="OUM72601.1"/>
    </source>
</evidence>
<dbReference type="Gene3D" id="3.10.450.530">
    <property type="entry name" value="Ribonuclease toxin, BrnT, of type II toxin-antitoxin system"/>
    <property type="match status" value="1"/>
</dbReference>
<evidence type="ECO:0000313" key="2">
    <source>
        <dbReference type="Proteomes" id="UP000195440"/>
    </source>
</evidence>
<dbReference type="EMBL" id="LOHF01000015">
    <property type="protein sequence ID" value="OUM72601.1"/>
    <property type="molecule type" value="Genomic_DNA"/>
</dbReference>
<protein>
    <recommendedName>
        <fullName evidence="3">BrnT family toxin</fullName>
    </recommendedName>
</protein>
<accession>A0A1Y3P246</accession>
<dbReference type="Pfam" id="PF04365">
    <property type="entry name" value="BrnT_toxin"/>
    <property type="match status" value="1"/>
</dbReference>
<dbReference type="InterPro" id="IPR038573">
    <property type="entry name" value="BrnT_sf"/>
</dbReference>
<reference evidence="1 2" key="1">
    <citation type="journal article" date="2017" name="Syst. Appl. Microbiol.">
        <title>Pseudomonas caspiana sp. nov., a citrus pathogen in the Pseudomonas syringae phylogenetic group.</title>
        <authorList>
            <person name="Busquets A."/>
            <person name="Gomila M."/>
            <person name="Beiki F."/>
            <person name="Mulet M."/>
            <person name="Rahimian H."/>
            <person name="Garcia-Valdes E."/>
            <person name="Lalucat J."/>
        </authorList>
    </citation>
    <scope>NUCLEOTIDE SEQUENCE [LARGE SCALE GENOMIC DNA]</scope>
    <source>
        <strain evidence="1 2">FBF102</strain>
    </source>
</reference>
<evidence type="ECO:0008006" key="3">
    <source>
        <dbReference type="Google" id="ProtNLM"/>
    </source>
</evidence>
<keyword evidence="2" id="KW-1185">Reference proteome</keyword>
<dbReference type="RefSeq" id="WP_087270238.1">
    <property type="nucleotide sequence ID" value="NZ_JBJGBV010000015.1"/>
</dbReference>
<sequence length="91" mass="10478">MKFRIQFDTAKARQNLAKHKVRLADAEAALYDPSALTLEDNDHDEQRWVTVGDDGSGQILVAVYTYRDPNFIRLISVRKAEPQEINQYRGQ</sequence>
<dbReference type="Proteomes" id="UP000195440">
    <property type="component" value="Unassembled WGS sequence"/>
</dbReference>
<organism evidence="1 2">
    <name type="scientific">Pseudomonas caspiana</name>
    <dbReference type="NCBI Taxonomy" id="1451454"/>
    <lineage>
        <taxon>Bacteria</taxon>
        <taxon>Pseudomonadati</taxon>
        <taxon>Pseudomonadota</taxon>
        <taxon>Gammaproteobacteria</taxon>
        <taxon>Pseudomonadales</taxon>
        <taxon>Pseudomonadaceae</taxon>
        <taxon>Pseudomonas</taxon>
    </lineage>
</organism>
<dbReference type="InterPro" id="IPR007460">
    <property type="entry name" value="BrnT_toxin"/>
</dbReference>
<name>A0A1Y3P246_9PSED</name>
<proteinExistence type="predicted"/>